<dbReference type="InterPro" id="IPR052902">
    <property type="entry name" value="ABC-2_transporter"/>
</dbReference>
<reference evidence="9" key="1">
    <citation type="journal article" date="2019" name="Int. J. Syst. Evol. Microbiol.">
        <title>The Global Catalogue of Microorganisms (GCM) 10K type strain sequencing project: providing services to taxonomists for standard genome sequencing and annotation.</title>
        <authorList>
            <consortium name="The Broad Institute Genomics Platform"/>
            <consortium name="The Broad Institute Genome Sequencing Center for Infectious Disease"/>
            <person name="Wu L."/>
            <person name="Ma J."/>
        </authorList>
    </citation>
    <scope>NUCLEOTIDE SEQUENCE [LARGE SCALE GENOMIC DNA]</scope>
    <source>
        <strain evidence="9">JCM 17138</strain>
    </source>
</reference>
<feature type="transmembrane region" description="Helical" evidence="6">
    <location>
        <begin position="154"/>
        <end position="179"/>
    </location>
</feature>
<dbReference type="PIRSF" id="PIRSF006648">
    <property type="entry name" value="DrrB"/>
    <property type="match status" value="1"/>
</dbReference>
<keyword evidence="4 6" id="KW-0472">Membrane</keyword>
<gene>
    <name evidence="8" type="ORF">GCM10022403_042290</name>
</gene>
<evidence type="ECO:0000256" key="3">
    <source>
        <dbReference type="ARBA" id="ARBA00022989"/>
    </source>
</evidence>
<dbReference type="PANTHER" id="PTHR43027">
    <property type="entry name" value="DOXORUBICIN RESISTANCE ABC TRANSPORTER PERMEASE PROTEIN DRRC-RELATED"/>
    <property type="match status" value="1"/>
</dbReference>
<dbReference type="InterPro" id="IPR000412">
    <property type="entry name" value="ABC_2_transport"/>
</dbReference>
<feature type="transmembrane region" description="Helical" evidence="6">
    <location>
        <begin position="37"/>
        <end position="61"/>
    </location>
</feature>
<evidence type="ECO:0000256" key="2">
    <source>
        <dbReference type="ARBA" id="ARBA00022692"/>
    </source>
</evidence>
<evidence type="ECO:0000256" key="1">
    <source>
        <dbReference type="ARBA" id="ARBA00004141"/>
    </source>
</evidence>
<evidence type="ECO:0000256" key="5">
    <source>
        <dbReference type="ARBA" id="ARBA00023251"/>
    </source>
</evidence>
<name>A0ABP7HUD9_9ACTN</name>
<dbReference type="EMBL" id="BAABDE010000018">
    <property type="protein sequence ID" value="GAA3803875.1"/>
    <property type="molecule type" value="Genomic_DNA"/>
</dbReference>
<dbReference type="PANTHER" id="PTHR43027:SF1">
    <property type="entry name" value="DOXORUBICIN RESISTANCE ABC TRANSPORTER PERMEASE PROTEIN DRRC-RELATED"/>
    <property type="match status" value="1"/>
</dbReference>
<dbReference type="InterPro" id="IPR013525">
    <property type="entry name" value="ABC2_TM"/>
</dbReference>
<comment type="caution">
    <text evidence="8">The sequence shown here is derived from an EMBL/GenBank/DDBJ whole genome shotgun (WGS) entry which is preliminary data.</text>
</comment>
<keyword evidence="5" id="KW-0046">Antibiotic resistance</keyword>
<feature type="domain" description="ABC-2 type transporter transmembrane" evidence="7">
    <location>
        <begin position="23"/>
        <end position="230"/>
    </location>
</feature>
<keyword evidence="2 6" id="KW-0812">Transmembrane</keyword>
<sequence length="270" mass="28383">MTATTTHAAVVQRTGSSHVALGIAARNLRAAFTTPSLFMPPVAAPLVFFIAFAGGLSVLAGQRGFDFHDGYTAFEYVFVALQGAVFTGIFSGLALARDFETGVARRFLLSARNQQAVVWGYVLTAMGRAPVVTVILYALGAAAGMRVSAGPVELLLFFVMSELLAAAGALWSCGIALRFRTMQAAPLAQLVAFLLVYLAPVFAPVALLAPWLRAVARVNPFTVLLESGRGLIQGDAVRLAASGACLAVLLLLLQLWVVFGLRRARAAGAS</sequence>
<keyword evidence="3 6" id="KW-1133">Transmembrane helix</keyword>
<organism evidence="8 9">
    <name type="scientific">Streptomyces coacervatus</name>
    <dbReference type="NCBI Taxonomy" id="647381"/>
    <lineage>
        <taxon>Bacteria</taxon>
        <taxon>Bacillati</taxon>
        <taxon>Actinomycetota</taxon>
        <taxon>Actinomycetes</taxon>
        <taxon>Kitasatosporales</taxon>
        <taxon>Streptomycetaceae</taxon>
        <taxon>Streptomyces</taxon>
    </lineage>
</organism>
<dbReference type="RefSeq" id="WP_275773444.1">
    <property type="nucleotide sequence ID" value="NZ_BAABDE010000018.1"/>
</dbReference>
<protein>
    <recommendedName>
        <fullName evidence="7">ABC-2 type transporter transmembrane domain-containing protein</fullName>
    </recommendedName>
</protein>
<dbReference type="Pfam" id="PF01061">
    <property type="entry name" value="ABC2_membrane"/>
    <property type="match status" value="1"/>
</dbReference>
<evidence type="ECO:0000313" key="8">
    <source>
        <dbReference type="EMBL" id="GAA3803875.1"/>
    </source>
</evidence>
<feature type="transmembrane region" description="Helical" evidence="6">
    <location>
        <begin position="191"/>
        <end position="216"/>
    </location>
</feature>
<feature type="transmembrane region" description="Helical" evidence="6">
    <location>
        <begin position="117"/>
        <end position="142"/>
    </location>
</feature>
<feature type="transmembrane region" description="Helical" evidence="6">
    <location>
        <begin position="73"/>
        <end position="96"/>
    </location>
</feature>
<evidence type="ECO:0000256" key="6">
    <source>
        <dbReference type="SAM" id="Phobius"/>
    </source>
</evidence>
<evidence type="ECO:0000259" key="7">
    <source>
        <dbReference type="Pfam" id="PF01061"/>
    </source>
</evidence>
<proteinExistence type="predicted"/>
<keyword evidence="9" id="KW-1185">Reference proteome</keyword>
<evidence type="ECO:0000313" key="9">
    <source>
        <dbReference type="Proteomes" id="UP001501009"/>
    </source>
</evidence>
<accession>A0ABP7HUD9</accession>
<feature type="transmembrane region" description="Helical" evidence="6">
    <location>
        <begin position="236"/>
        <end position="261"/>
    </location>
</feature>
<dbReference type="Proteomes" id="UP001501009">
    <property type="component" value="Unassembled WGS sequence"/>
</dbReference>
<comment type="subcellular location">
    <subcellularLocation>
        <location evidence="1">Membrane</location>
        <topology evidence="1">Multi-pass membrane protein</topology>
    </subcellularLocation>
</comment>
<evidence type="ECO:0000256" key="4">
    <source>
        <dbReference type="ARBA" id="ARBA00023136"/>
    </source>
</evidence>